<dbReference type="PROSITE" id="PS51257">
    <property type="entry name" value="PROKAR_LIPOPROTEIN"/>
    <property type="match status" value="1"/>
</dbReference>
<dbReference type="RefSeq" id="WP_306847617.1">
    <property type="nucleotide sequence ID" value="NZ_JAUSSK010000001.1"/>
</dbReference>
<sequence length="109" mass="11714">MRLFLAIVYCFMSLAGCTDAQNRTIVATSRENGAVTLDSRTEVRMGRARFACQASSAGRCYYTVFDGAAEVKAFSLAVSEERLVDRLPAGFAQCVTTTAEKVSAGCKPV</sequence>
<evidence type="ECO:0000313" key="3">
    <source>
        <dbReference type="Proteomes" id="UP001237737"/>
    </source>
</evidence>
<proteinExistence type="predicted"/>
<dbReference type="Proteomes" id="UP001237737">
    <property type="component" value="Unassembled WGS sequence"/>
</dbReference>
<reference evidence="2 3" key="1">
    <citation type="submission" date="2023-07" db="EMBL/GenBank/DDBJ databases">
        <title>Sorghum-associated microbial communities from plants grown in Nebraska, USA.</title>
        <authorList>
            <person name="Schachtman D."/>
        </authorList>
    </citation>
    <scope>NUCLEOTIDE SEQUENCE [LARGE SCALE GENOMIC DNA]</scope>
    <source>
        <strain evidence="2 3">CC60</strain>
    </source>
</reference>
<comment type="caution">
    <text evidence="2">The sequence shown here is derived from an EMBL/GenBank/DDBJ whole genome shotgun (WGS) entry which is preliminary data.</text>
</comment>
<evidence type="ECO:0008006" key="4">
    <source>
        <dbReference type="Google" id="ProtNLM"/>
    </source>
</evidence>
<feature type="chain" id="PRO_5045959709" description="Secreted protein" evidence="1">
    <location>
        <begin position="21"/>
        <end position="109"/>
    </location>
</feature>
<feature type="signal peptide" evidence="1">
    <location>
        <begin position="1"/>
        <end position="20"/>
    </location>
</feature>
<keyword evidence="1" id="KW-0732">Signal</keyword>
<protein>
    <recommendedName>
        <fullName evidence="4">Secreted protein</fullName>
    </recommendedName>
</protein>
<evidence type="ECO:0000313" key="2">
    <source>
        <dbReference type="EMBL" id="MDQ0008729.1"/>
    </source>
</evidence>
<organism evidence="2 3">
    <name type="scientific">Luteibacter jiangsuensis</name>
    <dbReference type="NCBI Taxonomy" id="637577"/>
    <lineage>
        <taxon>Bacteria</taxon>
        <taxon>Pseudomonadati</taxon>
        <taxon>Pseudomonadota</taxon>
        <taxon>Gammaproteobacteria</taxon>
        <taxon>Lysobacterales</taxon>
        <taxon>Rhodanobacteraceae</taxon>
        <taxon>Luteibacter</taxon>
    </lineage>
</organism>
<dbReference type="EMBL" id="JAUSSK010000001">
    <property type="protein sequence ID" value="MDQ0008729.1"/>
    <property type="molecule type" value="Genomic_DNA"/>
</dbReference>
<name>A0ABT9SUR4_9GAMM</name>
<keyword evidence="3" id="KW-1185">Reference proteome</keyword>
<evidence type="ECO:0000256" key="1">
    <source>
        <dbReference type="SAM" id="SignalP"/>
    </source>
</evidence>
<accession>A0ABT9SUR4</accession>
<gene>
    <name evidence="2" type="ORF">J2T07_000888</name>
</gene>